<comment type="similarity">
    <text evidence="1">Belongs to the AHA1 family.</text>
</comment>
<dbReference type="Gene3D" id="3.30.530.20">
    <property type="match status" value="1"/>
</dbReference>
<reference evidence="3 4" key="1">
    <citation type="journal article" date="2014" name="Genome Announc.">
        <title>Draft Genome Sequence of Brevibacillus panacihumi Strain W25, a Halotolerant Hydrocarbon-Degrading Bacterium.</title>
        <authorList>
            <person name="Wang X."/>
            <person name="Jin D."/>
            <person name="Zhou L."/>
            <person name="Wu L."/>
            <person name="An W."/>
            <person name="Chen Y."/>
            <person name="Zhao L."/>
        </authorList>
    </citation>
    <scope>NUCLEOTIDE SEQUENCE [LARGE SCALE GENOMIC DNA]</scope>
    <source>
        <strain evidence="3 4">W25</strain>
    </source>
</reference>
<comment type="caution">
    <text evidence="3">The sequence shown here is derived from an EMBL/GenBank/DDBJ whole genome shotgun (WGS) entry which is preliminary data.</text>
</comment>
<evidence type="ECO:0000313" key="3">
    <source>
        <dbReference type="EMBL" id="EST53219.1"/>
    </source>
</evidence>
<proteinExistence type="inferred from homology"/>
<evidence type="ECO:0000256" key="1">
    <source>
        <dbReference type="ARBA" id="ARBA00006817"/>
    </source>
</evidence>
<dbReference type="InterPro" id="IPR013538">
    <property type="entry name" value="ASHA1/2-like_C"/>
</dbReference>
<dbReference type="PATRIC" id="fig|1408254.3.peg.4000"/>
<dbReference type="RefSeq" id="WP_023557886.1">
    <property type="nucleotide sequence ID" value="NZ_KI629785.1"/>
</dbReference>
<accession>V6M3R3</accession>
<dbReference type="eggNOG" id="COG3832">
    <property type="taxonomic scope" value="Bacteria"/>
</dbReference>
<dbReference type="HOGENOM" id="CLU_108923_8_1_9"/>
<protein>
    <submittedName>
        <fullName evidence="3">ATPase</fullName>
    </submittedName>
</protein>
<keyword evidence="4" id="KW-1185">Reference proteome</keyword>
<dbReference type="EMBL" id="AYJU01000017">
    <property type="protein sequence ID" value="EST53219.1"/>
    <property type="molecule type" value="Genomic_DNA"/>
</dbReference>
<sequence length="167" mass="18572">MTNASDKKRADTASKVITASPQTIYQSFMDPKALISWLPPEGMKGRIDMFDPREGGAYQISLVYITPDRSQPGKTSEDTDVVRGTFLKLEEGKRIVQLITFESDDPAFAGEMTMTWNLDAVPEGTNVTIVCENVPEGIRQEDHDKGLRSTLENLATYLQNPKVNPSF</sequence>
<gene>
    <name evidence="3" type="ORF">T458_20415</name>
</gene>
<dbReference type="SUPFAM" id="SSF55961">
    <property type="entry name" value="Bet v1-like"/>
    <property type="match status" value="1"/>
</dbReference>
<dbReference type="InterPro" id="IPR023393">
    <property type="entry name" value="START-like_dom_sf"/>
</dbReference>
<name>V6M3R3_9BACL</name>
<dbReference type="Pfam" id="PF08327">
    <property type="entry name" value="AHSA1"/>
    <property type="match status" value="1"/>
</dbReference>
<dbReference type="STRING" id="1408254.T458_20415"/>
<dbReference type="Proteomes" id="UP000017973">
    <property type="component" value="Unassembled WGS sequence"/>
</dbReference>
<evidence type="ECO:0000259" key="2">
    <source>
        <dbReference type="Pfam" id="PF08327"/>
    </source>
</evidence>
<feature type="domain" description="Activator of Hsp90 ATPase homologue 1/2-like C-terminal" evidence="2">
    <location>
        <begin position="19"/>
        <end position="159"/>
    </location>
</feature>
<dbReference type="OrthoDB" id="9786557at2"/>
<evidence type="ECO:0000313" key="4">
    <source>
        <dbReference type="Proteomes" id="UP000017973"/>
    </source>
</evidence>
<dbReference type="AlphaFoldDB" id="V6M3R3"/>
<organism evidence="3 4">
    <name type="scientific">Brevibacillus panacihumi W25</name>
    <dbReference type="NCBI Taxonomy" id="1408254"/>
    <lineage>
        <taxon>Bacteria</taxon>
        <taxon>Bacillati</taxon>
        <taxon>Bacillota</taxon>
        <taxon>Bacilli</taxon>
        <taxon>Bacillales</taxon>
        <taxon>Paenibacillaceae</taxon>
        <taxon>Brevibacillus</taxon>
    </lineage>
</organism>
<dbReference type="CDD" id="cd08895">
    <property type="entry name" value="SRPBCC_CalC_Aha1-like_2"/>
    <property type="match status" value="1"/>
</dbReference>